<evidence type="ECO:0000313" key="6">
    <source>
        <dbReference type="Proteomes" id="UP001215549"/>
    </source>
</evidence>
<dbReference type="InterPro" id="IPR046461">
    <property type="entry name" value="TerL_ATPase"/>
</dbReference>
<dbReference type="EMBL" id="FTOU01000002">
    <property type="protein sequence ID" value="SIS65147.1"/>
    <property type="molecule type" value="Genomic_DNA"/>
</dbReference>
<reference evidence="3 5" key="1">
    <citation type="submission" date="2017-01" db="EMBL/GenBank/DDBJ databases">
        <authorList>
            <person name="Varghese N."/>
            <person name="Submissions S."/>
        </authorList>
    </citation>
    <scope>NUCLEOTIDE SEQUENCE [LARGE SCALE GENOMIC DNA]</scope>
    <source>
        <strain evidence="3 5">DSM 18447</strain>
    </source>
</reference>
<feature type="domain" description="Terminase large subunit-like ATPase" evidence="1">
    <location>
        <begin position="48"/>
        <end position="223"/>
    </location>
</feature>
<dbReference type="Pfam" id="PF20441">
    <property type="entry name" value="TerL_nuclease"/>
    <property type="match status" value="1"/>
</dbReference>
<evidence type="ECO:0000313" key="3">
    <source>
        <dbReference type="EMBL" id="SIS65147.1"/>
    </source>
</evidence>
<dbReference type="Gene3D" id="3.40.50.300">
    <property type="entry name" value="P-loop containing nucleotide triphosphate hydrolases"/>
    <property type="match status" value="1"/>
</dbReference>
<dbReference type="PANTHER" id="PTHR41287:SF1">
    <property type="entry name" value="PROTEIN YMFN"/>
    <property type="match status" value="1"/>
</dbReference>
<feature type="domain" description="Terminase large subunit-like endonuclease" evidence="2">
    <location>
        <begin position="245"/>
        <end position="535"/>
    </location>
</feature>
<gene>
    <name evidence="4" type="ORF">JHX88_13450</name>
    <name evidence="3" type="ORF">SAMN05421772_102282</name>
</gene>
<dbReference type="Pfam" id="PF03354">
    <property type="entry name" value="TerL_ATPase"/>
    <property type="match status" value="1"/>
</dbReference>
<accession>A0AA45W294</accession>
<dbReference type="InterPro" id="IPR027417">
    <property type="entry name" value="P-loop_NTPase"/>
</dbReference>
<proteinExistence type="predicted"/>
<sequence length="552" mass="61356">MATTFPEWIYDGSEIADPFGHGERAVQFLRALRHPKSILPNRAFQLDPWQERIVRRIYGPRYENGNRIVNTVALMLPRGNRKTSLASALALLHTFGPERIHNSNSIFAASDRKQAGIAFREAAGIVRQDKRLTSAINIYDPQNAPKKILYRRDACTLEVISADAPGAHGETPGFVLADEIHVWAAGKGRDLWDALTTGLEKIDDSLLVVASTAGRGQDSLAFEFFDDARNIARGAVADGSILPIIFEADRRDDWEDEDLWHRVNPGLQHGYPSLSGFRRHAKRAQRSVGARQSLKQLKLNIWLDASTDPFVDMDIYDAGAKDYDLDALRDQSCWLAVDLSSTVDLSVIVACWRTADGYVVKPWFFCPQDAIDATAGDSMLDGEDGISNREDRSGAPYQAWLEQGLITATAGSVIDYQEIENRIIEICEEFNVQEIAFDPHMARQVQPKILEAGLPAVDFRQIPSLMMPAVLELERAILGGEFFHGDNPVLRHCFANVVVKRNDHGHVVKFTKPKKWLSIDGAVASAMAVARAAAGDGMTTKADWFTDEMWTA</sequence>
<dbReference type="PANTHER" id="PTHR41287">
    <property type="match status" value="1"/>
</dbReference>
<name>A0AA45W294_9RHOB</name>
<evidence type="ECO:0000259" key="1">
    <source>
        <dbReference type="Pfam" id="PF03354"/>
    </source>
</evidence>
<evidence type="ECO:0000313" key="5">
    <source>
        <dbReference type="Proteomes" id="UP000186216"/>
    </source>
</evidence>
<evidence type="ECO:0000259" key="2">
    <source>
        <dbReference type="Pfam" id="PF20441"/>
    </source>
</evidence>
<dbReference type="GO" id="GO:0004519">
    <property type="term" value="F:endonuclease activity"/>
    <property type="evidence" value="ECO:0007669"/>
    <property type="project" value="InterPro"/>
</dbReference>
<dbReference type="RefSeq" id="WP_076523436.1">
    <property type="nucleotide sequence ID" value="NZ_CP067140.1"/>
</dbReference>
<dbReference type="InterPro" id="IPR046462">
    <property type="entry name" value="TerL_nuclease"/>
</dbReference>
<reference evidence="4 6" key="2">
    <citation type="submission" date="2021-01" db="EMBL/GenBank/DDBJ databases">
        <title>Biogeographic distribution of Paracoccus.</title>
        <authorList>
            <person name="Hollensteiner J."/>
            <person name="Leineberger J."/>
            <person name="Brinkhoff T."/>
            <person name="Daniel R."/>
        </authorList>
    </citation>
    <scope>NUCLEOTIDE SEQUENCE [LARGE SCALE GENOMIC DNA]</scope>
    <source>
        <strain evidence="4 6">DSM 18447</strain>
    </source>
</reference>
<protein>
    <submittedName>
        <fullName evidence="3">Phage terminase-like protein, large subunit, contains N-terminal HTH domain</fullName>
    </submittedName>
    <submittedName>
        <fullName evidence="4">Terminase large subunit</fullName>
    </submittedName>
</protein>
<dbReference type="Proteomes" id="UP001215549">
    <property type="component" value="Chromosome"/>
</dbReference>
<dbReference type="EMBL" id="CP067140">
    <property type="protein sequence ID" value="WCR01916.1"/>
    <property type="molecule type" value="Genomic_DNA"/>
</dbReference>
<dbReference type="Proteomes" id="UP000186216">
    <property type="component" value="Unassembled WGS sequence"/>
</dbReference>
<keyword evidence="6" id="KW-1185">Reference proteome</keyword>
<evidence type="ECO:0000313" key="4">
    <source>
        <dbReference type="EMBL" id="WCR01916.1"/>
    </source>
</evidence>
<dbReference type="InterPro" id="IPR005021">
    <property type="entry name" value="Terminase_largesu-like"/>
</dbReference>
<dbReference type="AlphaFoldDB" id="A0AA45W294"/>
<organism evidence="3 5">
    <name type="scientific">Paracoccus saliphilus</name>
    <dbReference type="NCBI Taxonomy" id="405559"/>
    <lineage>
        <taxon>Bacteria</taxon>
        <taxon>Pseudomonadati</taxon>
        <taxon>Pseudomonadota</taxon>
        <taxon>Alphaproteobacteria</taxon>
        <taxon>Rhodobacterales</taxon>
        <taxon>Paracoccaceae</taxon>
        <taxon>Paracoccus</taxon>
    </lineage>
</organism>